<keyword evidence="2" id="KW-1185">Reference proteome</keyword>
<name>A0ABR1ZKJ2_9ROSI</name>
<sequence length="125" mass="13580">MRAPLLQSRGTSGSWFKINCDGVVSNIEGRAAIGWVICDHKLGVGLHSGHWQLFHSSVRVMGNTCLKPWIPQGGFRNDNLEAVGILFGGSRALSGHGLVASIQLVLSRDWLVVIQHVGRATNKVR</sequence>
<evidence type="ECO:0000313" key="2">
    <source>
        <dbReference type="Proteomes" id="UP001396334"/>
    </source>
</evidence>
<protein>
    <recommendedName>
        <fullName evidence="3">RNase H type-1 domain-containing protein</fullName>
    </recommendedName>
</protein>
<gene>
    <name evidence="1" type="ORF">V6N11_014264</name>
</gene>
<dbReference type="EMBL" id="JBBPBN010000954">
    <property type="protein sequence ID" value="KAK8481078.1"/>
    <property type="molecule type" value="Genomic_DNA"/>
</dbReference>
<dbReference type="Proteomes" id="UP001396334">
    <property type="component" value="Unassembled WGS sequence"/>
</dbReference>
<evidence type="ECO:0008006" key="3">
    <source>
        <dbReference type="Google" id="ProtNLM"/>
    </source>
</evidence>
<proteinExistence type="predicted"/>
<accession>A0ABR1ZKJ2</accession>
<comment type="caution">
    <text evidence="1">The sequence shown here is derived from an EMBL/GenBank/DDBJ whole genome shotgun (WGS) entry which is preliminary data.</text>
</comment>
<evidence type="ECO:0000313" key="1">
    <source>
        <dbReference type="EMBL" id="KAK8481078.1"/>
    </source>
</evidence>
<organism evidence="1 2">
    <name type="scientific">Hibiscus sabdariffa</name>
    <name type="common">roselle</name>
    <dbReference type="NCBI Taxonomy" id="183260"/>
    <lineage>
        <taxon>Eukaryota</taxon>
        <taxon>Viridiplantae</taxon>
        <taxon>Streptophyta</taxon>
        <taxon>Embryophyta</taxon>
        <taxon>Tracheophyta</taxon>
        <taxon>Spermatophyta</taxon>
        <taxon>Magnoliopsida</taxon>
        <taxon>eudicotyledons</taxon>
        <taxon>Gunneridae</taxon>
        <taxon>Pentapetalae</taxon>
        <taxon>rosids</taxon>
        <taxon>malvids</taxon>
        <taxon>Malvales</taxon>
        <taxon>Malvaceae</taxon>
        <taxon>Malvoideae</taxon>
        <taxon>Hibiscus</taxon>
    </lineage>
</organism>
<reference evidence="1 2" key="1">
    <citation type="journal article" date="2024" name="G3 (Bethesda)">
        <title>Genome assembly of Hibiscus sabdariffa L. provides insights into metabolisms of medicinal natural products.</title>
        <authorList>
            <person name="Kim T."/>
        </authorList>
    </citation>
    <scope>NUCLEOTIDE SEQUENCE [LARGE SCALE GENOMIC DNA]</scope>
    <source>
        <strain evidence="1">TK-2024</strain>
        <tissue evidence="1">Old leaves</tissue>
    </source>
</reference>